<reference evidence="2" key="2">
    <citation type="submission" date="2015-03" db="UniProtKB">
        <authorList>
            <consortium name="EnsemblPlants"/>
        </authorList>
    </citation>
    <scope>IDENTIFICATION</scope>
</reference>
<dbReference type="HOGENOM" id="CLU_1565247_0_0_1"/>
<proteinExistence type="predicted"/>
<reference evidence="2" key="1">
    <citation type="journal article" date="2009" name="Rice">
        <title>De Novo Next Generation Sequencing of Plant Genomes.</title>
        <authorList>
            <person name="Rounsley S."/>
            <person name="Marri P.R."/>
            <person name="Yu Y."/>
            <person name="He R."/>
            <person name="Sisneros N."/>
            <person name="Goicoechea J.L."/>
            <person name="Lee S.J."/>
            <person name="Angelova A."/>
            <person name="Kudrna D."/>
            <person name="Luo M."/>
            <person name="Affourtit J."/>
            <person name="Desany B."/>
            <person name="Knight J."/>
            <person name="Niazi F."/>
            <person name="Egholm M."/>
            <person name="Wing R.A."/>
        </authorList>
    </citation>
    <scope>NUCLEOTIDE SEQUENCE [LARGE SCALE GENOMIC DNA]</scope>
    <source>
        <strain evidence="2">cv. IRGC 105608</strain>
    </source>
</reference>
<dbReference type="PaxDb" id="65489-OBART01G25420.1"/>
<organism evidence="2">
    <name type="scientific">Oryza barthii</name>
    <dbReference type="NCBI Taxonomy" id="65489"/>
    <lineage>
        <taxon>Eukaryota</taxon>
        <taxon>Viridiplantae</taxon>
        <taxon>Streptophyta</taxon>
        <taxon>Embryophyta</taxon>
        <taxon>Tracheophyta</taxon>
        <taxon>Spermatophyta</taxon>
        <taxon>Magnoliopsida</taxon>
        <taxon>Liliopsida</taxon>
        <taxon>Poales</taxon>
        <taxon>Poaceae</taxon>
        <taxon>BOP clade</taxon>
        <taxon>Oryzoideae</taxon>
        <taxon>Oryzeae</taxon>
        <taxon>Oryzinae</taxon>
        <taxon>Oryza</taxon>
    </lineage>
</organism>
<feature type="region of interest" description="Disordered" evidence="1">
    <location>
        <begin position="134"/>
        <end position="157"/>
    </location>
</feature>
<keyword evidence="3" id="KW-1185">Reference proteome</keyword>
<feature type="region of interest" description="Disordered" evidence="1">
    <location>
        <begin position="1"/>
        <end position="30"/>
    </location>
</feature>
<feature type="region of interest" description="Disordered" evidence="1">
    <location>
        <begin position="85"/>
        <end position="120"/>
    </location>
</feature>
<dbReference type="Proteomes" id="UP000026960">
    <property type="component" value="Chromosome 1"/>
</dbReference>
<evidence type="ECO:0000256" key="1">
    <source>
        <dbReference type="SAM" id="MobiDB-lite"/>
    </source>
</evidence>
<accession>A0A0D3ES40</accession>
<evidence type="ECO:0000313" key="2">
    <source>
        <dbReference type="EnsemblPlants" id="OBART01G25420.1"/>
    </source>
</evidence>
<evidence type="ECO:0000313" key="3">
    <source>
        <dbReference type="Proteomes" id="UP000026960"/>
    </source>
</evidence>
<feature type="compositionally biased region" description="Low complexity" evidence="1">
    <location>
        <begin position="1"/>
        <end position="16"/>
    </location>
</feature>
<dbReference type="Gramene" id="OBART01G25420.1">
    <property type="protein sequence ID" value="OBART01G25420.1"/>
    <property type="gene ID" value="OBART01G25420"/>
</dbReference>
<dbReference type="EnsemblPlants" id="OBART01G25420.1">
    <property type="protein sequence ID" value="OBART01G25420.1"/>
    <property type="gene ID" value="OBART01G25420"/>
</dbReference>
<protein>
    <submittedName>
        <fullName evidence="2">Uncharacterized protein</fullName>
    </submittedName>
</protein>
<dbReference type="AlphaFoldDB" id="A0A0D3ES40"/>
<sequence length="171" mass="18792">MQVQAASPATAASSPVAPSPPPPPRAALSPCPRRRELLLLSASLPLPLPLLAPAAASARGLFRMPPPRLANRYFLVRAGGVGVRGAGRRPHQPGLQDLRGQRPLPRRPAASRPRRARAAAPRRLRGRLLDMALHHPARLPGRRDHRRRQRDQPQPHCTRVQLLRCAWPGRV</sequence>
<name>A0A0D3ES40_9ORYZ</name>